<evidence type="ECO:0000313" key="2">
    <source>
        <dbReference type="Proteomes" id="UP001152320"/>
    </source>
</evidence>
<keyword evidence="2" id="KW-1185">Reference proteome</keyword>
<accession>A0A9Q1CNQ6</accession>
<dbReference type="AlphaFoldDB" id="A0A9Q1CNQ6"/>
<protein>
    <submittedName>
        <fullName evidence="1">Uncharacterized protein</fullName>
    </submittedName>
</protein>
<evidence type="ECO:0000313" key="1">
    <source>
        <dbReference type="EMBL" id="KAJ8048611.1"/>
    </source>
</evidence>
<dbReference type="EMBL" id="JAIZAY010000001">
    <property type="protein sequence ID" value="KAJ8048611.1"/>
    <property type="molecule type" value="Genomic_DNA"/>
</dbReference>
<proteinExistence type="predicted"/>
<reference evidence="1" key="1">
    <citation type="submission" date="2021-10" db="EMBL/GenBank/DDBJ databases">
        <title>Tropical sea cucumber genome reveals ecological adaptation and Cuvierian tubules defense mechanism.</title>
        <authorList>
            <person name="Chen T."/>
        </authorList>
    </citation>
    <scope>NUCLEOTIDE SEQUENCE</scope>
    <source>
        <strain evidence="1">Nanhai2018</strain>
        <tissue evidence="1">Muscle</tissue>
    </source>
</reference>
<gene>
    <name evidence="1" type="ORF">HOLleu_00988</name>
</gene>
<comment type="caution">
    <text evidence="1">The sequence shown here is derived from an EMBL/GenBank/DDBJ whole genome shotgun (WGS) entry which is preliminary data.</text>
</comment>
<organism evidence="1 2">
    <name type="scientific">Holothuria leucospilota</name>
    <name type="common">Black long sea cucumber</name>
    <name type="synonym">Mertensiothuria leucospilota</name>
    <dbReference type="NCBI Taxonomy" id="206669"/>
    <lineage>
        <taxon>Eukaryota</taxon>
        <taxon>Metazoa</taxon>
        <taxon>Echinodermata</taxon>
        <taxon>Eleutherozoa</taxon>
        <taxon>Echinozoa</taxon>
        <taxon>Holothuroidea</taxon>
        <taxon>Aspidochirotacea</taxon>
        <taxon>Aspidochirotida</taxon>
        <taxon>Holothuriidae</taxon>
        <taxon>Holothuria</taxon>
    </lineage>
</organism>
<dbReference type="Proteomes" id="UP001152320">
    <property type="component" value="Chromosome 1"/>
</dbReference>
<sequence>MPGNGTDIGTTIEWSGLYGYRLNMNSGQWEHDDGRKEMAVMTDENYREEEQWIVNLQSRSLPQLYYLLFLFCHFEYFT</sequence>
<name>A0A9Q1CNQ6_HOLLE</name>